<evidence type="ECO:0000256" key="2">
    <source>
        <dbReference type="ARBA" id="ARBA00022801"/>
    </source>
</evidence>
<dbReference type="InterPro" id="IPR050300">
    <property type="entry name" value="GDXG_lipolytic_enzyme"/>
</dbReference>
<accession>A0A916U218</accession>
<sequence>MVRIGPVNLDLAARGAARTLFSAPDPVWRLLAPIRPTIDGQRMTPRLQFLANIGSHDLKALRRPTPLKRKRMDVLMNLVGYVKGLDVAAKNLEVPGPAGPISARLYAPSTVESSGLLIYVHGGGWHLGSTAGFDGLSRFLADRGRTKVLSLNYRLAPEHPFPAAFDDVLAGFRFAVDQSSELGVDPQRIAIAGDSAGGNLAAAVALHLGDDEKYRPALAVPIYPVVDADVGNHRSIDLFHKPLDRGAVARAIAWYGSRPSDFEDPRCFVMAATDLSTMPPTYIATAGMDVLRDQGEAFAERLKDADADVTLRRFDNMPHGFVSMLVDPDARAATEEIAAVIRDRIGER</sequence>
<evidence type="ECO:0000256" key="1">
    <source>
        <dbReference type="ARBA" id="ARBA00010515"/>
    </source>
</evidence>
<dbReference type="PROSITE" id="PS01174">
    <property type="entry name" value="LIPASE_GDXG_SER"/>
    <property type="match status" value="1"/>
</dbReference>
<protein>
    <submittedName>
        <fullName evidence="5">Alpha/beta hydrolase</fullName>
    </submittedName>
</protein>
<dbReference type="AlphaFoldDB" id="A0A916U218"/>
<dbReference type="PROSITE" id="PS01173">
    <property type="entry name" value="LIPASE_GDXG_HIS"/>
    <property type="match status" value="1"/>
</dbReference>
<dbReference type="PANTHER" id="PTHR48081:SF8">
    <property type="entry name" value="ALPHA_BETA HYDROLASE FOLD-3 DOMAIN-CONTAINING PROTEIN-RELATED"/>
    <property type="match status" value="1"/>
</dbReference>
<keyword evidence="6" id="KW-1185">Reference proteome</keyword>
<dbReference type="InterPro" id="IPR002168">
    <property type="entry name" value="Lipase_GDXG_HIS_AS"/>
</dbReference>
<proteinExistence type="inferred from homology"/>
<keyword evidence="2 5" id="KW-0378">Hydrolase</keyword>
<dbReference type="EMBL" id="BMJH01000001">
    <property type="protein sequence ID" value="GGC55634.1"/>
    <property type="molecule type" value="Genomic_DNA"/>
</dbReference>
<dbReference type="InterPro" id="IPR033140">
    <property type="entry name" value="Lipase_GDXG_put_SER_AS"/>
</dbReference>
<dbReference type="InterPro" id="IPR029058">
    <property type="entry name" value="AB_hydrolase_fold"/>
</dbReference>
<dbReference type="InterPro" id="IPR013094">
    <property type="entry name" value="AB_hydrolase_3"/>
</dbReference>
<dbReference type="PANTHER" id="PTHR48081">
    <property type="entry name" value="AB HYDROLASE SUPERFAMILY PROTEIN C4A8.06C"/>
    <property type="match status" value="1"/>
</dbReference>
<gene>
    <name evidence="5" type="ORF">GCM10011410_05030</name>
</gene>
<organism evidence="5 6">
    <name type="scientific">Hoyosella rhizosphaerae</name>
    <dbReference type="NCBI Taxonomy" id="1755582"/>
    <lineage>
        <taxon>Bacteria</taxon>
        <taxon>Bacillati</taxon>
        <taxon>Actinomycetota</taxon>
        <taxon>Actinomycetes</taxon>
        <taxon>Mycobacteriales</taxon>
        <taxon>Hoyosellaceae</taxon>
        <taxon>Hoyosella</taxon>
    </lineage>
</organism>
<evidence type="ECO:0000256" key="3">
    <source>
        <dbReference type="PROSITE-ProRule" id="PRU10038"/>
    </source>
</evidence>
<comment type="similarity">
    <text evidence="1">Belongs to the 'GDXG' lipolytic enzyme family.</text>
</comment>
<comment type="caution">
    <text evidence="5">The sequence shown here is derived from an EMBL/GenBank/DDBJ whole genome shotgun (WGS) entry which is preliminary data.</text>
</comment>
<reference evidence="5" key="2">
    <citation type="submission" date="2020-09" db="EMBL/GenBank/DDBJ databases">
        <authorList>
            <person name="Sun Q."/>
            <person name="Zhou Y."/>
        </authorList>
    </citation>
    <scope>NUCLEOTIDE SEQUENCE</scope>
    <source>
        <strain evidence="5">CGMCC 1.15478</strain>
    </source>
</reference>
<evidence type="ECO:0000313" key="6">
    <source>
        <dbReference type="Proteomes" id="UP000641514"/>
    </source>
</evidence>
<feature type="active site" evidence="3">
    <location>
        <position position="195"/>
    </location>
</feature>
<evidence type="ECO:0000313" key="5">
    <source>
        <dbReference type="EMBL" id="GGC55634.1"/>
    </source>
</evidence>
<dbReference type="Pfam" id="PF07859">
    <property type="entry name" value="Abhydrolase_3"/>
    <property type="match status" value="1"/>
</dbReference>
<dbReference type="SUPFAM" id="SSF53474">
    <property type="entry name" value="alpha/beta-Hydrolases"/>
    <property type="match status" value="1"/>
</dbReference>
<dbReference type="Gene3D" id="3.40.50.1820">
    <property type="entry name" value="alpha/beta hydrolase"/>
    <property type="match status" value="1"/>
</dbReference>
<evidence type="ECO:0000259" key="4">
    <source>
        <dbReference type="Pfam" id="PF07859"/>
    </source>
</evidence>
<feature type="domain" description="Alpha/beta hydrolase fold-3" evidence="4">
    <location>
        <begin position="117"/>
        <end position="322"/>
    </location>
</feature>
<dbReference type="GO" id="GO:0016787">
    <property type="term" value="F:hydrolase activity"/>
    <property type="evidence" value="ECO:0007669"/>
    <property type="project" value="UniProtKB-KW"/>
</dbReference>
<reference evidence="5" key="1">
    <citation type="journal article" date="2014" name="Int. J. Syst. Evol. Microbiol.">
        <title>Complete genome sequence of Corynebacterium casei LMG S-19264T (=DSM 44701T), isolated from a smear-ripened cheese.</title>
        <authorList>
            <consortium name="US DOE Joint Genome Institute (JGI-PGF)"/>
            <person name="Walter F."/>
            <person name="Albersmeier A."/>
            <person name="Kalinowski J."/>
            <person name="Ruckert C."/>
        </authorList>
    </citation>
    <scope>NUCLEOTIDE SEQUENCE</scope>
    <source>
        <strain evidence="5">CGMCC 1.15478</strain>
    </source>
</reference>
<dbReference type="Proteomes" id="UP000641514">
    <property type="component" value="Unassembled WGS sequence"/>
</dbReference>
<name>A0A916U218_9ACTN</name>